<dbReference type="eggNOG" id="COG1305">
    <property type="taxonomic scope" value="Bacteria"/>
</dbReference>
<reference evidence="3 4" key="1">
    <citation type="journal article" date="2011" name="Stand. Genomic Sci.">
        <title>Complete genome sequence of Allochromatium vinosum DSM 180(T).</title>
        <authorList>
            <person name="Weissgerber T."/>
            <person name="Zigann R."/>
            <person name="Bruce D."/>
            <person name="Chang Y.J."/>
            <person name="Detter J.C."/>
            <person name="Han C."/>
            <person name="Hauser L."/>
            <person name="Jeffries C.D."/>
            <person name="Land M."/>
            <person name="Munk A.C."/>
            <person name="Tapia R."/>
            <person name="Dahl C."/>
        </authorList>
    </citation>
    <scope>NUCLEOTIDE SEQUENCE [LARGE SCALE GENOMIC DNA]</scope>
    <source>
        <strain evidence="4">ATCC 17899 / DSM 180 / NBRC 103801 / NCIMB 10441 / D</strain>
    </source>
</reference>
<evidence type="ECO:0000313" key="4">
    <source>
        <dbReference type="Proteomes" id="UP000001441"/>
    </source>
</evidence>
<dbReference type="EMBL" id="CP001896">
    <property type="protein sequence ID" value="ADC62107.1"/>
    <property type="molecule type" value="Genomic_DNA"/>
</dbReference>
<evidence type="ECO:0000313" key="3">
    <source>
        <dbReference type="EMBL" id="ADC62107.1"/>
    </source>
</evidence>
<evidence type="ECO:0000256" key="1">
    <source>
        <dbReference type="SAM" id="MobiDB-lite"/>
    </source>
</evidence>
<feature type="region of interest" description="Disordered" evidence="1">
    <location>
        <begin position="46"/>
        <end position="73"/>
    </location>
</feature>
<dbReference type="AlphaFoldDB" id="D3RSE8"/>
<proteinExistence type="predicted"/>
<feature type="domain" description="Bacterial transglutaminase-like N-terminal" evidence="2">
    <location>
        <begin position="4"/>
        <end position="49"/>
    </location>
</feature>
<dbReference type="Pfam" id="PF08379">
    <property type="entry name" value="Bact_transglu_N"/>
    <property type="match status" value="1"/>
</dbReference>
<gene>
    <name evidence="3" type="ordered locus">Alvin_1168</name>
</gene>
<organism evidence="3 4">
    <name type="scientific">Allochromatium vinosum (strain ATCC 17899 / DSM 180 / NBRC 103801 / NCIMB 10441 / D)</name>
    <name type="common">Chromatium vinosum</name>
    <dbReference type="NCBI Taxonomy" id="572477"/>
    <lineage>
        <taxon>Bacteria</taxon>
        <taxon>Pseudomonadati</taxon>
        <taxon>Pseudomonadota</taxon>
        <taxon>Gammaproteobacteria</taxon>
        <taxon>Chromatiales</taxon>
        <taxon>Chromatiaceae</taxon>
        <taxon>Allochromatium</taxon>
    </lineage>
</organism>
<keyword evidence="4" id="KW-1185">Reference proteome</keyword>
<dbReference type="HOGENOM" id="CLU_2696351_0_0_6"/>
<dbReference type="InterPro" id="IPR013589">
    <property type="entry name" value="Bac_transglu_N"/>
</dbReference>
<dbReference type="KEGG" id="alv:Alvin_1168"/>
<evidence type="ECO:0000259" key="2">
    <source>
        <dbReference type="Pfam" id="PF08379"/>
    </source>
</evidence>
<name>D3RSE8_ALLVD</name>
<dbReference type="Proteomes" id="UP000001441">
    <property type="component" value="Chromosome"/>
</dbReference>
<dbReference type="STRING" id="572477.Alvin_1168"/>
<accession>D3RSE8</accession>
<sequence>MQRYRILHRTCYSFSAPARLRPHVLHLRLREDHELRIESSTLTIEPPAALSGTEGGNAQRRGVGVQPLIDRLR</sequence>
<protein>
    <submittedName>
        <fullName evidence="3">Transglutaminase domain protein</fullName>
    </submittedName>
</protein>
<dbReference type="RefSeq" id="WP_012970382.1">
    <property type="nucleotide sequence ID" value="NC_013851.1"/>
</dbReference>